<sequence length="175" mass="19057">MKKLFHGILIYLFCLSKVFAQNGAFSKTDKLLNIGIGVNSFYDNGIPFGASFEKGINDNISVGGNFDYLATDFGASGVNSKFTAIYLAARGSYHFNNLLKVNNKHIDLYAGPSLGYRIFSWKDDFGGSLGNKYGSGLFIGIHIGGKYYFNDKIGVFLELGDVGSTNARLGLAIKF</sequence>
<dbReference type="RefSeq" id="WP_200585880.1">
    <property type="nucleotide sequence ID" value="NZ_JAEHFY010000011.1"/>
</dbReference>
<accession>A0ABS1BL66</accession>
<name>A0ABS1BL66_9SPHI</name>
<dbReference type="EMBL" id="JAEHFY010000011">
    <property type="protein sequence ID" value="MBK0383066.1"/>
    <property type="molecule type" value="Genomic_DNA"/>
</dbReference>
<dbReference type="Proteomes" id="UP000660024">
    <property type="component" value="Unassembled WGS sequence"/>
</dbReference>
<evidence type="ECO:0008006" key="4">
    <source>
        <dbReference type="Google" id="ProtNLM"/>
    </source>
</evidence>
<evidence type="ECO:0000313" key="3">
    <source>
        <dbReference type="Proteomes" id="UP000660024"/>
    </source>
</evidence>
<feature type="signal peptide" evidence="1">
    <location>
        <begin position="1"/>
        <end position="20"/>
    </location>
</feature>
<proteinExistence type="predicted"/>
<comment type="caution">
    <text evidence="2">The sequence shown here is derived from an EMBL/GenBank/DDBJ whole genome shotgun (WGS) entry which is preliminary data.</text>
</comment>
<keyword evidence="3" id="KW-1185">Reference proteome</keyword>
<gene>
    <name evidence="2" type="ORF">I5M32_08855</name>
</gene>
<reference evidence="2 3" key="1">
    <citation type="submission" date="2020-12" db="EMBL/GenBank/DDBJ databases">
        <title>Bacterial novel species Pedobacter sp. SD-b isolated from soil.</title>
        <authorList>
            <person name="Jung H.-Y."/>
        </authorList>
    </citation>
    <scope>NUCLEOTIDE SEQUENCE [LARGE SCALE GENOMIC DNA]</scope>
    <source>
        <strain evidence="2 3">SD-b</strain>
    </source>
</reference>
<protein>
    <recommendedName>
        <fullName evidence="4">Outer membrane protein beta-barrel domain-containing protein</fullName>
    </recommendedName>
</protein>
<keyword evidence="1" id="KW-0732">Signal</keyword>
<feature type="chain" id="PRO_5047210844" description="Outer membrane protein beta-barrel domain-containing protein" evidence="1">
    <location>
        <begin position="21"/>
        <end position="175"/>
    </location>
</feature>
<evidence type="ECO:0000313" key="2">
    <source>
        <dbReference type="EMBL" id="MBK0383066.1"/>
    </source>
</evidence>
<organism evidence="2 3">
    <name type="scientific">Pedobacter segetis</name>
    <dbReference type="NCBI Taxonomy" id="2793069"/>
    <lineage>
        <taxon>Bacteria</taxon>
        <taxon>Pseudomonadati</taxon>
        <taxon>Bacteroidota</taxon>
        <taxon>Sphingobacteriia</taxon>
        <taxon>Sphingobacteriales</taxon>
        <taxon>Sphingobacteriaceae</taxon>
        <taxon>Pedobacter</taxon>
    </lineage>
</organism>
<dbReference type="SUPFAM" id="SSF56925">
    <property type="entry name" value="OMPA-like"/>
    <property type="match status" value="1"/>
</dbReference>
<dbReference type="InterPro" id="IPR011250">
    <property type="entry name" value="OMP/PagP_B-barrel"/>
</dbReference>
<dbReference type="Gene3D" id="2.40.160.20">
    <property type="match status" value="1"/>
</dbReference>
<evidence type="ECO:0000256" key="1">
    <source>
        <dbReference type="SAM" id="SignalP"/>
    </source>
</evidence>